<evidence type="ECO:0000256" key="3">
    <source>
        <dbReference type="ARBA" id="ARBA00047645"/>
    </source>
</evidence>
<dbReference type="SUPFAM" id="SSF54975">
    <property type="entry name" value="Acylphosphatase/BLUF domain-like"/>
    <property type="match status" value="1"/>
</dbReference>
<dbReference type="PANTHER" id="PTHR47268">
    <property type="entry name" value="ACYLPHOSPHATASE"/>
    <property type="match status" value="1"/>
</dbReference>
<sequence>MSARRVIFEGRVQGVGFRYTCKDLAKGFEVVGTVRNLTDGTVEMEVGGESGEVEAFINEIAEESSVAHNIKGMHVTNIPPLDGVKGFTIER</sequence>
<dbReference type="Gene3D" id="3.30.70.100">
    <property type="match status" value="1"/>
</dbReference>
<evidence type="ECO:0000256" key="5">
    <source>
        <dbReference type="RuleBase" id="RU004168"/>
    </source>
</evidence>
<dbReference type="InterPro" id="IPR020456">
    <property type="entry name" value="Acylphosphatase"/>
</dbReference>
<dbReference type="EMBL" id="JAENII010000006">
    <property type="protein sequence ID" value="MBK1827250.1"/>
    <property type="molecule type" value="Genomic_DNA"/>
</dbReference>
<comment type="similarity">
    <text evidence="1 5">Belongs to the acylphosphatase family.</text>
</comment>
<organism evidence="7 8">
    <name type="scientific">Haloferula rosea</name>
    <dbReference type="NCBI Taxonomy" id="490093"/>
    <lineage>
        <taxon>Bacteria</taxon>
        <taxon>Pseudomonadati</taxon>
        <taxon>Verrucomicrobiota</taxon>
        <taxon>Verrucomicrobiia</taxon>
        <taxon>Verrucomicrobiales</taxon>
        <taxon>Verrucomicrobiaceae</taxon>
        <taxon>Haloferula</taxon>
    </lineage>
</organism>
<evidence type="ECO:0000256" key="4">
    <source>
        <dbReference type="PROSITE-ProRule" id="PRU00520"/>
    </source>
</evidence>
<feature type="active site" evidence="4">
    <location>
        <position position="36"/>
    </location>
</feature>
<dbReference type="AlphaFoldDB" id="A0A934RF46"/>
<dbReference type="InterPro" id="IPR036046">
    <property type="entry name" value="Acylphosphatase-like_dom_sf"/>
</dbReference>
<comment type="caution">
    <text evidence="7">The sequence shown here is derived from an EMBL/GenBank/DDBJ whole genome shotgun (WGS) entry which is preliminary data.</text>
</comment>
<feature type="domain" description="Acylphosphatase-like" evidence="6">
    <location>
        <begin position="3"/>
        <end position="91"/>
    </location>
</feature>
<dbReference type="PANTHER" id="PTHR47268:SF4">
    <property type="entry name" value="ACYLPHOSPHATASE"/>
    <property type="match status" value="1"/>
</dbReference>
<evidence type="ECO:0000256" key="1">
    <source>
        <dbReference type="ARBA" id="ARBA00005614"/>
    </source>
</evidence>
<feature type="active site" evidence="4">
    <location>
        <position position="18"/>
    </location>
</feature>
<protein>
    <recommendedName>
        <fullName evidence="2 4">acylphosphatase</fullName>
        <ecNumber evidence="2 4">3.6.1.7</ecNumber>
    </recommendedName>
</protein>
<evidence type="ECO:0000259" key="6">
    <source>
        <dbReference type="PROSITE" id="PS51160"/>
    </source>
</evidence>
<keyword evidence="4" id="KW-0378">Hydrolase</keyword>
<keyword evidence="8" id="KW-1185">Reference proteome</keyword>
<comment type="catalytic activity">
    <reaction evidence="3 4">
        <text>an acyl phosphate + H2O = a carboxylate + phosphate + H(+)</text>
        <dbReference type="Rhea" id="RHEA:14965"/>
        <dbReference type="ChEBI" id="CHEBI:15377"/>
        <dbReference type="ChEBI" id="CHEBI:15378"/>
        <dbReference type="ChEBI" id="CHEBI:29067"/>
        <dbReference type="ChEBI" id="CHEBI:43474"/>
        <dbReference type="ChEBI" id="CHEBI:59918"/>
        <dbReference type="EC" id="3.6.1.7"/>
    </reaction>
</comment>
<dbReference type="Proteomes" id="UP000658278">
    <property type="component" value="Unassembled WGS sequence"/>
</dbReference>
<dbReference type="EC" id="3.6.1.7" evidence="2 4"/>
<gene>
    <name evidence="7" type="ORF">JIN81_09465</name>
</gene>
<dbReference type="InterPro" id="IPR001792">
    <property type="entry name" value="Acylphosphatase-like_dom"/>
</dbReference>
<accession>A0A934RF46</accession>
<dbReference type="Pfam" id="PF00708">
    <property type="entry name" value="Acylphosphatase"/>
    <property type="match status" value="1"/>
</dbReference>
<dbReference type="PROSITE" id="PS51160">
    <property type="entry name" value="ACYLPHOSPHATASE_3"/>
    <property type="match status" value="1"/>
</dbReference>
<dbReference type="RefSeq" id="WP_200278701.1">
    <property type="nucleotide sequence ID" value="NZ_JAENII010000006.1"/>
</dbReference>
<proteinExistence type="inferred from homology"/>
<evidence type="ECO:0000256" key="2">
    <source>
        <dbReference type="ARBA" id="ARBA00012150"/>
    </source>
</evidence>
<dbReference type="GO" id="GO:0003998">
    <property type="term" value="F:acylphosphatase activity"/>
    <property type="evidence" value="ECO:0007669"/>
    <property type="project" value="UniProtKB-EC"/>
</dbReference>
<reference evidence="7" key="1">
    <citation type="submission" date="2021-01" db="EMBL/GenBank/DDBJ databases">
        <title>Modified the classification status of verrucomicrobia.</title>
        <authorList>
            <person name="Feng X."/>
        </authorList>
    </citation>
    <scope>NUCLEOTIDE SEQUENCE</scope>
    <source>
        <strain evidence="7">KCTC 22201</strain>
    </source>
</reference>
<evidence type="ECO:0000313" key="8">
    <source>
        <dbReference type="Proteomes" id="UP000658278"/>
    </source>
</evidence>
<name>A0A934RF46_9BACT</name>
<evidence type="ECO:0000313" key="7">
    <source>
        <dbReference type="EMBL" id="MBK1827250.1"/>
    </source>
</evidence>